<comment type="catalytic activity">
    <reaction evidence="18">
        <text>10-formyltetrahydrofolyl-(gamma-L-Glu)(n) + L-glutamate + ATP = 10-formyltetrahydrofolyl-(gamma-L-Glu)(n+1) + ADP + phosphate + H(+)</text>
        <dbReference type="Rhea" id="RHEA:51904"/>
        <dbReference type="Rhea" id="RHEA-COMP:13088"/>
        <dbReference type="Rhea" id="RHEA-COMP:14300"/>
        <dbReference type="ChEBI" id="CHEBI:15378"/>
        <dbReference type="ChEBI" id="CHEBI:29985"/>
        <dbReference type="ChEBI" id="CHEBI:30616"/>
        <dbReference type="ChEBI" id="CHEBI:43474"/>
        <dbReference type="ChEBI" id="CHEBI:134413"/>
        <dbReference type="ChEBI" id="CHEBI:456216"/>
        <dbReference type="EC" id="6.3.2.17"/>
    </reaction>
</comment>
<evidence type="ECO:0000256" key="17">
    <source>
        <dbReference type="ARBA" id="ARBA00047493"/>
    </source>
</evidence>
<keyword evidence="13" id="KW-0289">Folate biosynthesis</keyword>
<dbReference type="Gene3D" id="3.90.190.20">
    <property type="entry name" value="Mur ligase, C-terminal domain"/>
    <property type="match status" value="1"/>
</dbReference>
<evidence type="ECO:0000256" key="21">
    <source>
        <dbReference type="PIRNR" id="PIRNR001563"/>
    </source>
</evidence>
<proteinExistence type="inferred from homology"/>
<evidence type="ECO:0000256" key="2">
    <source>
        <dbReference type="ARBA" id="ARBA00004799"/>
    </source>
</evidence>
<dbReference type="InterPro" id="IPR004101">
    <property type="entry name" value="Mur_ligase_C"/>
</dbReference>
<evidence type="ECO:0000256" key="10">
    <source>
        <dbReference type="ARBA" id="ARBA00022741"/>
    </source>
</evidence>
<dbReference type="GO" id="GO:0004326">
    <property type="term" value="F:tetrahydrofolylpolyglutamate synthase activity"/>
    <property type="evidence" value="ECO:0007669"/>
    <property type="project" value="UniProtKB-EC"/>
</dbReference>
<comment type="catalytic activity">
    <reaction evidence="17">
        <text>(6S)-5,6,7,8-tetrahydrofolyl-(gamma-L-Glu)(n) + L-glutamate + ATP = (6S)-5,6,7,8-tetrahydrofolyl-(gamma-L-Glu)(n+1) + ADP + phosphate + H(+)</text>
        <dbReference type="Rhea" id="RHEA:10580"/>
        <dbReference type="Rhea" id="RHEA-COMP:14738"/>
        <dbReference type="Rhea" id="RHEA-COMP:14740"/>
        <dbReference type="ChEBI" id="CHEBI:15378"/>
        <dbReference type="ChEBI" id="CHEBI:29985"/>
        <dbReference type="ChEBI" id="CHEBI:30616"/>
        <dbReference type="ChEBI" id="CHEBI:43474"/>
        <dbReference type="ChEBI" id="CHEBI:141005"/>
        <dbReference type="ChEBI" id="CHEBI:456216"/>
        <dbReference type="EC" id="6.3.2.17"/>
    </reaction>
</comment>
<feature type="domain" description="Mur ligase C-terminal" evidence="22">
    <location>
        <begin position="281"/>
        <end position="395"/>
    </location>
</feature>
<keyword evidence="10 21" id="KW-0547">Nucleotide-binding</keyword>
<evidence type="ECO:0000259" key="22">
    <source>
        <dbReference type="Pfam" id="PF02875"/>
    </source>
</evidence>
<dbReference type="PANTHER" id="PTHR11136:SF0">
    <property type="entry name" value="DIHYDROFOLATE SYNTHETASE-RELATED"/>
    <property type="match status" value="1"/>
</dbReference>
<evidence type="ECO:0000256" key="7">
    <source>
        <dbReference type="ARBA" id="ARBA00019357"/>
    </source>
</evidence>
<dbReference type="EC" id="6.3.2.12" evidence="5"/>
<dbReference type="SUPFAM" id="SSF53623">
    <property type="entry name" value="MurD-like peptide ligases, catalytic domain"/>
    <property type="match status" value="1"/>
</dbReference>
<sequence length="427" mass="47355">MQHFSSFISFYEWLENKSSFHMKLGLERIETVLKNLNIYQPNYKIIQVVGTNGKGSSSSFISFLSQYNGYKTGLYTSPHFISVRERILIDSKPLPEELWLEYANIIIDAGGEVLTYFEFITVLAVLAFSKNKVQVGVFEAGLGGLNDATSVLDADLHLFTPIALDHKAIIGPELKNIAEDKSGAISARSIVVSTTQKVEVENILSKAAQEKNALFIKLDKKQFSLPEEFLTGAKQLGLLGKHQQENALLALTGWRLFAEKHAFNNDEKMNIKALEKTFIAGRLQRVQLNRAGKPHFFLLDAAHNPHGMATLGKSLGEAGVRPSACVFTCMSDKDINGLVANLRVLCPAPVFIPELFNNPRSVAASVLAEKIGMAAMAVKNFEEALNKACEFAEKEELNIETQPILICGSLYLLAEFFTVYPEYLIKD</sequence>
<dbReference type="EMBL" id="FRDI01000004">
    <property type="protein sequence ID" value="SHN59516.1"/>
    <property type="molecule type" value="Genomic_DNA"/>
</dbReference>
<evidence type="ECO:0000256" key="8">
    <source>
        <dbReference type="ARBA" id="ARBA00022598"/>
    </source>
</evidence>
<protein>
    <recommendedName>
        <fullName evidence="7">Dihydrofolate synthase/folylpolyglutamate synthase</fullName>
        <ecNumber evidence="5">6.3.2.12</ecNumber>
        <ecNumber evidence="6">6.3.2.17</ecNumber>
    </recommendedName>
    <alternativeName>
        <fullName evidence="16">Folylpoly-gamma-glutamate synthetase-dihydrofolate synthetase</fullName>
    </alternativeName>
    <alternativeName>
        <fullName evidence="14">Folylpolyglutamate synthetase</fullName>
    </alternativeName>
    <alternativeName>
        <fullName evidence="15">Tetrahydrofolylpolyglutamate synthase</fullName>
    </alternativeName>
</protein>
<dbReference type="PROSITE" id="PS01012">
    <property type="entry name" value="FOLYLPOLYGLU_SYNT_2"/>
    <property type="match status" value="1"/>
</dbReference>
<dbReference type="PIRSF" id="PIRSF001563">
    <property type="entry name" value="Folylpolyglu_synth"/>
    <property type="match status" value="1"/>
</dbReference>
<keyword evidence="8 21" id="KW-0436">Ligase</keyword>
<evidence type="ECO:0000256" key="20">
    <source>
        <dbReference type="ARBA" id="ARBA00049161"/>
    </source>
</evidence>
<dbReference type="GO" id="GO:0046656">
    <property type="term" value="P:folic acid biosynthetic process"/>
    <property type="evidence" value="ECO:0007669"/>
    <property type="project" value="UniProtKB-KW"/>
</dbReference>
<evidence type="ECO:0000256" key="5">
    <source>
        <dbReference type="ARBA" id="ARBA00013023"/>
    </source>
</evidence>
<evidence type="ECO:0000256" key="11">
    <source>
        <dbReference type="ARBA" id="ARBA00022840"/>
    </source>
</evidence>
<keyword evidence="12" id="KW-0460">Magnesium</keyword>
<keyword evidence="9" id="KW-0479">Metal-binding</keyword>
<reference evidence="23 24" key="1">
    <citation type="submission" date="2016-12" db="EMBL/GenBank/DDBJ databases">
        <authorList>
            <person name="Song W.-J."/>
            <person name="Kurnit D.M."/>
        </authorList>
    </citation>
    <scope>NUCLEOTIDE SEQUENCE [LARGE SCALE GENOMIC DNA]</scope>
    <source>
        <strain evidence="23 24">DSM 11393</strain>
    </source>
</reference>
<dbReference type="InterPro" id="IPR036565">
    <property type="entry name" value="Mur-like_cat_sf"/>
</dbReference>
<dbReference type="GO" id="GO:0005524">
    <property type="term" value="F:ATP binding"/>
    <property type="evidence" value="ECO:0007669"/>
    <property type="project" value="UniProtKB-KW"/>
</dbReference>
<comment type="pathway">
    <text evidence="2">Cofactor biosynthesis; tetrahydrofolate biosynthesis; 7,8-dihydrofolate from 2-amino-4-hydroxy-6-hydroxymethyl-7,8-dihydropteridine diphosphate and 4-aminobenzoate: step 2/2.</text>
</comment>
<dbReference type="SUPFAM" id="SSF53244">
    <property type="entry name" value="MurD-like peptide ligases, peptide-binding domain"/>
    <property type="match status" value="1"/>
</dbReference>
<evidence type="ECO:0000256" key="4">
    <source>
        <dbReference type="ARBA" id="ARBA00008276"/>
    </source>
</evidence>
<dbReference type="Pfam" id="PF02875">
    <property type="entry name" value="Mur_ligase_C"/>
    <property type="match status" value="1"/>
</dbReference>
<dbReference type="InterPro" id="IPR018109">
    <property type="entry name" value="Folylpolyglutamate_synth_CS"/>
</dbReference>
<evidence type="ECO:0000256" key="15">
    <source>
        <dbReference type="ARBA" id="ARBA00030592"/>
    </source>
</evidence>
<evidence type="ECO:0000256" key="12">
    <source>
        <dbReference type="ARBA" id="ARBA00022842"/>
    </source>
</evidence>
<keyword evidence="24" id="KW-1185">Reference proteome</keyword>
<dbReference type="AlphaFoldDB" id="A0A1M7SM48"/>
<dbReference type="PANTHER" id="PTHR11136">
    <property type="entry name" value="FOLYLPOLYGLUTAMATE SYNTHASE-RELATED"/>
    <property type="match status" value="1"/>
</dbReference>
<comment type="function">
    <text evidence="1">Functions in two distinct reactions of the de novo folate biosynthetic pathway. Catalyzes the addition of a glutamate residue to dihydropteroate (7,8-dihydropteroate or H2Pte) to form dihydrofolate (7,8-dihydrofolate monoglutamate or H2Pte-Glu). Also catalyzes successive additions of L-glutamate to tetrahydrofolate or 10-formyltetrahydrofolate or 5,10-methylenetetrahydrofolate, leading to folylpolyglutamate derivatives.</text>
</comment>
<evidence type="ECO:0000313" key="23">
    <source>
        <dbReference type="EMBL" id="SHN59516.1"/>
    </source>
</evidence>
<dbReference type="GO" id="GO:0008841">
    <property type="term" value="F:dihydrofolate synthase activity"/>
    <property type="evidence" value="ECO:0007669"/>
    <property type="project" value="UniProtKB-EC"/>
</dbReference>
<evidence type="ECO:0000256" key="9">
    <source>
        <dbReference type="ARBA" id="ARBA00022723"/>
    </source>
</evidence>
<name>A0A1M7SM48_9BACT</name>
<dbReference type="EC" id="6.3.2.17" evidence="6"/>
<dbReference type="OrthoDB" id="9809356at2"/>
<dbReference type="GO" id="GO:0005737">
    <property type="term" value="C:cytoplasm"/>
    <property type="evidence" value="ECO:0007669"/>
    <property type="project" value="TreeGrafter"/>
</dbReference>
<accession>A0A1M7SM48</accession>
<keyword evidence="11 21" id="KW-0067">ATP-binding</keyword>
<organism evidence="23 24">
    <name type="scientific">Desulfovibrio litoralis DSM 11393</name>
    <dbReference type="NCBI Taxonomy" id="1121455"/>
    <lineage>
        <taxon>Bacteria</taxon>
        <taxon>Pseudomonadati</taxon>
        <taxon>Thermodesulfobacteriota</taxon>
        <taxon>Desulfovibrionia</taxon>
        <taxon>Desulfovibrionales</taxon>
        <taxon>Desulfovibrionaceae</taxon>
        <taxon>Desulfovibrio</taxon>
    </lineage>
</organism>
<comment type="catalytic activity">
    <reaction evidence="19">
        <text>(6R)-5,10-methylenetetrahydrofolyl-(gamma-L-Glu)(n) + L-glutamate + ATP = (6R)-5,10-methylenetetrahydrofolyl-(gamma-L-Glu)(n+1) + ADP + phosphate + H(+)</text>
        <dbReference type="Rhea" id="RHEA:51912"/>
        <dbReference type="Rhea" id="RHEA-COMP:13257"/>
        <dbReference type="Rhea" id="RHEA-COMP:13258"/>
        <dbReference type="ChEBI" id="CHEBI:15378"/>
        <dbReference type="ChEBI" id="CHEBI:29985"/>
        <dbReference type="ChEBI" id="CHEBI:30616"/>
        <dbReference type="ChEBI" id="CHEBI:43474"/>
        <dbReference type="ChEBI" id="CHEBI:136572"/>
        <dbReference type="ChEBI" id="CHEBI:456216"/>
        <dbReference type="EC" id="6.3.2.17"/>
    </reaction>
</comment>
<dbReference type="InterPro" id="IPR036615">
    <property type="entry name" value="Mur_ligase_C_dom_sf"/>
</dbReference>
<comment type="similarity">
    <text evidence="4 21">Belongs to the folylpolyglutamate synthase family.</text>
</comment>
<evidence type="ECO:0000256" key="14">
    <source>
        <dbReference type="ARBA" id="ARBA00030048"/>
    </source>
</evidence>
<dbReference type="Proteomes" id="UP000186469">
    <property type="component" value="Unassembled WGS sequence"/>
</dbReference>
<gene>
    <name evidence="23" type="ORF">SAMN02745728_01021</name>
</gene>
<comment type="pathway">
    <text evidence="3">Cofactor biosynthesis; tetrahydrofolylpolyglutamate biosynthesis.</text>
</comment>
<evidence type="ECO:0000256" key="19">
    <source>
        <dbReference type="ARBA" id="ARBA00049035"/>
    </source>
</evidence>
<evidence type="ECO:0000256" key="6">
    <source>
        <dbReference type="ARBA" id="ARBA00013025"/>
    </source>
</evidence>
<evidence type="ECO:0000256" key="1">
    <source>
        <dbReference type="ARBA" id="ARBA00002714"/>
    </source>
</evidence>
<comment type="catalytic activity">
    <reaction evidence="20">
        <text>7,8-dihydropteroate + L-glutamate + ATP = 7,8-dihydrofolate + ADP + phosphate + H(+)</text>
        <dbReference type="Rhea" id="RHEA:23584"/>
        <dbReference type="ChEBI" id="CHEBI:15378"/>
        <dbReference type="ChEBI" id="CHEBI:17839"/>
        <dbReference type="ChEBI" id="CHEBI:29985"/>
        <dbReference type="ChEBI" id="CHEBI:30616"/>
        <dbReference type="ChEBI" id="CHEBI:43474"/>
        <dbReference type="ChEBI" id="CHEBI:57451"/>
        <dbReference type="ChEBI" id="CHEBI:456216"/>
        <dbReference type="EC" id="6.3.2.12"/>
    </reaction>
</comment>
<dbReference type="STRING" id="1121455.SAMN02745728_01021"/>
<dbReference type="Gene3D" id="3.40.1190.10">
    <property type="entry name" value="Mur-like, catalytic domain"/>
    <property type="match status" value="1"/>
</dbReference>
<dbReference type="NCBIfam" id="TIGR01499">
    <property type="entry name" value="folC"/>
    <property type="match status" value="1"/>
</dbReference>
<evidence type="ECO:0000256" key="3">
    <source>
        <dbReference type="ARBA" id="ARBA00005150"/>
    </source>
</evidence>
<evidence type="ECO:0000256" key="16">
    <source>
        <dbReference type="ARBA" id="ARBA00032510"/>
    </source>
</evidence>
<evidence type="ECO:0000313" key="24">
    <source>
        <dbReference type="Proteomes" id="UP000186469"/>
    </source>
</evidence>
<dbReference type="InterPro" id="IPR001645">
    <property type="entry name" value="Folylpolyglutamate_synth"/>
</dbReference>
<evidence type="ECO:0000256" key="18">
    <source>
        <dbReference type="ARBA" id="ARBA00047808"/>
    </source>
</evidence>
<evidence type="ECO:0000256" key="13">
    <source>
        <dbReference type="ARBA" id="ARBA00022909"/>
    </source>
</evidence>
<dbReference type="GO" id="GO:0046872">
    <property type="term" value="F:metal ion binding"/>
    <property type="evidence" value="ECO:0007669"/>
    <property type="project" value="UniProtKB-KW"/>
</dbReference>